<name>A0ABU6W6B7_9FABA</name>
<proteinExistence type="predicted"/>
<comment type="caution">
    <text evidence="2">The sequence shown here is derived from an EMBL/GenBank/DDBJ whole genome shotgun (WGS) entry which is preliminary data.</text>
</comment>
<keyword evidence="3" id="KW-1185">Reference proteome</keyword>
<reference evidence="2 3" key="1">
    <citation type="journal article" date="2023" name="Plants (Basel)">
        <title>Bridging the Gap: Combining Genomics and Transcriptomics Approaches to Understand Stylosanthes scabra, an Orphan Legume from the Brazilian Caatinga.</title>
        <authorList>
            <person name="Ferreira-Neto J.R.C."/>
            <person name="da Silva M.D."/>
            <person name="Binneck E."/>
            <person name="de Melo N.F."/>
            <person name="da Silva R.H."/>
            <person name="de Melo A.L.T.M."/>
            <person name="Pandolfi V."/>
            <person name="Bustamante F.O."/>
            <person name="Brasileiro-Vidal A.C."/>
            <person name="Benko-Iseppon A.M."/>
        </authorList>
    </citation>
    <scope>NUCLEOTIDE SEQUENCE [LARGE SCALE GENOMIC DNA]</scope>
    <source>
        <tissue evidence="2">Leaves</tissue>
    </source>
</reference>
<gene>
    <name evidence="2" type="ORF">PIB30_017837</name>
</gene>
<dbReference type="EMBL" id="JASCZI010181295">
    <property type="protein sequence ID" value="MED6181262.1"/>
    <property type="molecule type" value="Genomic_DNA"/>
</dbReference>
<evidence type="ECO:0000313" key="2">
    <source>
        <dbReference type="EMBL" id="MED6181262.1"/>
    </source>
</evidence>
<protein>
    <submittedName>
        <fullName evidence="2">Uncharacterized protein</fullName>
    </submittedName>
</protein>
<sequence>MAASNPPKNDTLPSGSTPTSSGIVSMDPLARIQLSKIKLAVEVFDCTGHFDVWQGEVLDSLFQQGHYAVVIPICSRRNQSQPR</sequence>
<feature type="region of interest" description="Disordered" evidence="1">
    <location>
        <begin position="1"/>
        <end position="24"/>
    </location>
</feature>
<feature type="compositionally biased region" description="Polar residues" evidence="1">
    <location>
        <begin position="1"/>
        <end position="12"/>
    </location>
</feature>
<evidence type="ECO:0000313" key="3">
    <source>
        <dbReference type="Proteomes" id="UP001341840"/>
    </source>
</evidence>
<dbReference type="Proteomes" id="UP001341840">
    <property type="component" value="Unassembled WGS sequence"/>
</dbReference>
<evidence type="ECO:0000256" key="1">
    <source>
        <dbReference type="SAM" id="MobiDB-lite"/>
    </source>
</evidence>
<feature type="compositionally biased region" description="Low complexity" evidence="1">
    <location>
        <begin position="13"/>
        <end position="22"/>
    </location>
</feature>
<organism evidence="2 3">
    <name type="scientific">Stylosanthes scabra</name>
    <dbReference type="NCBI Taxonomy" id="79078"/>
    <lineage>
        <taxon>Eukaryota</taxon>
        <taxon>Viridiplantae</taxon>
        <taxon>Streptophyta</taxon>
        <taxon>Embryophyta</taxon>
        <taxon>Tracheophyta</taxon>
        <taxon>Spermatophyta</taxon>
        <taxon>Magnoliopsida</taxon>
        <taxon>eudicotyledons</taxon>
        <taxon>Gunneridae</taxon>
        <taxon>Pentapetalae</taxon>
        <taxon>rosids</taxon>
        <taxon>fabids</taxon>
        <taxon>Fabales</taxon>
        <taxon>Fabaceae</taxon>
        <taxon>Papilionoideae</taxon>
        <taxon>50 kb inversion clade</taxon>
        <taxon>dalbergioids sensu lato</taxon>
        <taxon>Dalbergieae</taxon>
        <taxon>Pterocarpus clade</taxon>
        <taxon>Stylosanthes</taxon>
    </lineage>
</organism>
<accession>A0ABU6W6B7</accession>